<dbReference type="eggNOG" id="arCOG05444">
    <property type="taxonomic scope" value="Archaea"/>
</dbReference>
<proteinExistence type="predicted"/>
<dbReference type="BioCyc" id="PSP1104324:GJSN-2122-MONOMER"/>
<dbReference type="EMBL" id="CP003098">
    <property type="protein sequence ID" value="AET33564.1"/>
    <property type="molecule type" value="Genomic_DNA"/>
</dbReference>
<dbReference type="STRING" id="1104324.P186_2172"/>
<evidence type="ECO:0000313" key="3">
    <source>
        <dbReference type="Proteomes" id="UP000005867"/>
    </source>
</evidence>
<dbReference type="KEGG" id="pyr:P186_2172"/>
<evidence type="ECO:0000313" key="2">
    <source>
        <dbReference type="EMBL" id="AET33564.1"/>
    </source>
</evidence>
<sequence>MGFFPKAMENQLCFACTEQRYAKPTTRVRCSVCKKEVSWRHVVSHYAEHGKKSGNDVVCPICNNKVKSQEYRRHVRMHFVAKSEPGYMCGICGRGFVTLRSLLVHLLKTHE</sequence>
<dbReference type="SMART" id="SM00355">
    <property type="entry name" value="ZnF_C2H2"/>
    <property type="match status" value="3"/>
</dbReference>
<reference evidence="2 3" key="1">
    <citation type="journal article" date="2012" name="J. Bacteriol.">
        <title>Complete genome sequence of strain 1860, a crenarchaeon of the genus pyrobaculum able to grow with various electron acceptors.</title>
        <authorList>
            <person name="Mardanov A.V."/>
            <person name="Gumerov V.M."/>
            <person name="Slobodkina G.B."/>
            <person name="Beletsky A.V."/>
            <person name="Bonch-Osmolovskaya E.A."/>
            <person name="Ravin N.V."/>
            <person name="Skryabin K.G."/>
        </authorList>
    </citation>
    <scope>NUCLEOTIDE SEQUENCE [LARGE SCALE GENOMIC DNA]</scope>
    <source>
        <strain evidence="2 3">1860</strain>
    </source>
</reference>
<dbReference type="Pfam" id="PF05605">
    <property type="entry name" value="zf-Di19"/>
    <property type="match status" value="1"/>
</dbReference>
<evidence type="ECO:0000259" key="1">
    <source>
        <dbReference type="PROSITE" id="PS50157"/>
    </source>
</evidence>
<dbReference type="SUPFAM" id="SSF57667">
    <property type="entry name" value="beta-beta-alpha zinc fingers"/>
    <property type="match status" value="1"/>
</dbReference>
<dbReference type="PROSITE" id="PS50157">
    <property type="entry name" value="ZINC_FINGER_C2H2_2"/>
    <property type="match status" value="1"/>
</dbReference>
<dbReference type="PROSITE" id="PS00028">
    <property type="entry name" value="ZINC_FINGER_C2H2_1"/>
    <property type="match status" value="1"/>
</dbReference>
<gene>
    <name evidence="2" type="ORF">P186_2172</name>
</gene>
<name>G7VB67_9CREN</name>
<feature type="domain" description="C2H2-type" evidence="1">
    <location>
        <begin position="87"/>
        <end position="111"/>
    </location>
</feature>
<dbReference type="InterPro" id="IPR013087">
    <property type="entry name" value="Znf_C2H2_type"/>
</dbReference>
<accession>G7VB67</accession>
<dbReference type="AlphaFoldDB" id="G7VB67"/>
<keyword evidence="3" id="KW-1185">Reference proteome</keyword>
<dbReference type="Pfam" id="PF00096">
    <property type="entry name" value="zf-C2H2"/>
    <property type="match status" value="1"/>
</dbReference>
<protein>
    <recommendedName>
        <fullName evidence="1">C2H2-type domain-containing protein</fullName>
    </recommendedName>
</protein>
<dbReference type="Gene3D" id="3.30.160.60">
    <property type="entry name" value="Classic Zinc Finger"/>
    <property type="match status" value="1"/>
</dbReference>
<dbReference type="InterPro" id="IPR036236">
    <property type="entry name" value="Znf_C2H2_sf"/>
</dbReference>
<dbReference type="HOGENOM" id="CLU_2217198_0_0_2"/>
<organism evidence="2 3">
    <name type="scientific">Pyrobaculum ferrireducens</name>
    <dbReference type="NCBI Taxonomy" id="1104324"/>
    <lineage>
        <taxon>Archaea</taxon>
        <taxon>Thermoproteota</taxon>
        <taxon>Thermoprotei</taxon>
        <taxon>Thermoproteales</taxon>
        <taxon>Thermoproteaceae</taxon>
        <taxon>Pyrobaculum</taxon>
    </lineage>
</organism>
<dbReference type="Proteomes" id="UP000005867">
    <property type="component" value="Chromosome"/>
</dbReference>
<dbReference type="InterPro" id="IPR008598">
    <property type="entry name" value="Di19_Zn-bd"/>
</dbReference>